<keyword evidence="3 9" id="KW-0489">Methyltransferase</keyword>
<evidence type="ECO:0000313" key="10">
    <source>
        <dbReference type="EMBL" id="CAE0301721.1"/>
    </source>
</evidence>
<keyword evidence="2 9" id="KW-0820">tRNA-binding</keyword>
<dbReference type="UniPathway" id="UPA00989"/>
<dbReference type="GO" id="GO:0043527">
    <property type="term" value="C:tRNA methyltransferase complex"/>
    <property type="evidence" value="ECO:0007669"/>
    <property type="project" value="TreeGrafter"/>
</dbReference>
<dbReference type="AlphaFoldDB" id="A0A7S3HPW2"/>
<feature type="binding site" evidence="9">
    <location>
        <begin position="109"/>
        <end position="110"/>
    </location>
    <ligand>
        <name>S-adenosyl-L-methionine</name>
        <dbReference type="ChEBI" id="CHEBI:59789"/>
    </ligand>
</feature>
<comment type="similarity">
    <text evidence="9">Belongs to the class I-like SAM-binding methyltransferase superfamily. TrmB family.</text>
</comment>
<dbReference type="GO" id="GO:0005634">
    <property type="term" value="C:nucleus"/>
    <property type="evidence" value="ECO:0007669"/>
    <property type="project" value="UniProtKB-SubCell"/>
</dbReference>
<sequence>MPKKRFFRTRAHCNPLSYNDGFAYPVAPDEFDWTAHYPNIPEEDRVVTVLDIGMGFGGLTVSLATSLPNNLVLGMEIRAKVCEYVRLRIEALRVDHPGQYQNSSCLRTNCMRYLPNFFRKHQMEKIFICFPDPHFKAKNHRRRIVSHILLSEYAYLLKPGGRLYTVTDVEELHKWHVEKCEAHPSFRRVPDSEALANDPGVRTMLEDTEESKKVARLGGNKHFAVYERIADFHPEDGATGSSSSSDSKFNTHIMKLFE</sequence>
<evidence type="ECO:0000256" key="1">
    <source>
        <dbReference type="ARBA" id="ARBA00000142"/>
    </source>
</evidence>
<dbReference type="GO" id="GO:0000049">
    <property type="term" value="F:tRNA binding"/>
    <property type="evidence" value="ECO:0007669"/>
    <property type="project" value="UniProtKB-UniRule"/>
</dbReference>
<dbReference type="EMBL" id="HBIC01059615">
    <property type="protein sequence ID" value="CAE0301721.1"/>
    <property type="molecule type" value="Transcribed_RNA"/>
</dbReference>
<dbReference type="NCBIfam" id="TIGR00091">
    <property type="entry name" value="tRNA (guanosine(46)-N7)-methyltransferase TrmB"/>
    <property type="match status" value="1"/>
</dbReference>
<evidence type="ECO:0000256" key="2">
    <source>
        <dbReference type="ARBA" id="ARBA00022555"/>
    </source>
</evidence>
<keyword evidence="4 9" id="KW-0808">Transferase</keyword>
<keyword evidence="5 9" id="KW-0949">S-adenosyl-L-methionine</keyword>
<protein>
    <recommendedName>
        <fullName evidence="9">tRNA (guanine-N(7)-)-methyltransferase</fullName>
        <ecNumber evidence="9">2.1.1.33</ecNumber>
    </recommendedName>
    <alternativeName>
        <fullName evidence="9">tRNA (guanine(46)-N(7))-methyltransferase</fullName>
    </alternativeName>
    <alternativeName>
        <fullName evidence="9">tRNA(m7G46)-methyltransferase</fullName>
    </alternativeName>
</protein>
<gene>
    <name evidence="10" type="ORF">SELO1098_LOCUS30577</name>
</gene>
<evidence type="ECO:0000256" key="7">
    <source>
        <dbReference type="ARBA" id="ARBA00022884"/>
    </source>
</evidence>
<comment type="catalytic activity">
    <reaction evidence="1 9">
        <text>guanosine(46) in tRNA + S-adenosyl-L-methionine = N(7)-methylguanosine(46) in tRNA + S-adenosyl-L-homocysteine</text>
        <dbReference type="Rhea" id="RHEA:42708"/>
        <dbReference type="Rhea" id="RHEA-COMP:10188"/>
        <dbReference type="Rhea" id="RHEA-COMP:10189"/>
        <dbReference type="ChEBI" id="CHEBI:57856"/>
        <dbReference type="ChEBI" id="CHEBI:59789"/>
        <dbReference type="ChEBI" id="CHEBI:74269"/>
        <dbReference type="ChEBI" id="CHEBI:74480"/>
        <dbReference type="EC" id="2.1.1.33"/>
    </reaction>
</comment>
<keyword evidence="8 9" id="KW-0539">Nucleus</keyword>
<evidence type="ECO:0000256" key="9">
    <source>
        <dbReference type="HAMAP-Rule" id="MF_03055"/>
    </source>
</evidence>
<comment type="subcellular location">
    <subcellularLocation>
        <location evidence="9">Nucleus</location>
    </subcellularLocation>
</comment>
<dbReference type="GO" id="GO:0008176">
    <property type="term" value="F:tRNA (guanine(46)-N7)-methyltransferase activity"/>
    <property type="evidence" value="ECO:0007669"/>
    <property type="project" value="UniProtKB-UniRule"/>
</dbReference>
<dbReference type="Pfam" id="PF02390">
    <property type="entry name" value="Methyltransf_4"/>
    <property type="match status" value="1"/>
</dbReference>
<organism evidence="10">
    <name type="scientific">Spumella elongata</name>
    <dbReference type="NCBI Taxonomy" id="89044"/>
    <lineage>
        <taxon>Eukaryota</taxon>
        <taxon>Sar</taxon>
        <taxon>Stramenopiles</taxon>
        <taxon>Ochrophyta</taxon>
        <taxon>Chrysophyceae</taxon>
        <taxon>Chromulinales</taxon>
        <taxon>Chromulinaceae</taxon>
        <taxon>Spumella</taxon>
    </lineage>
</organism>
<feature type="binding site" evidence="9">
    <location>
        <begin position="76"/>
        <end position="77"/>
    </location>
    <ligand>
        <name>S-adenosyl-L-methionine</name>
        <dbReference type="ChEBI" id="CHEBI:59789"/>
    </ligand>
</feature>
<dbReference type="EC" id="2.1.1.33" evidence="9"/>
<dbReference type="InterPro" id="IPR025763">
    <property type="entry name" value="Trm8_euk"/>
</dbReference>
<evidence type="ECO:0000256" key="8">
    <source>
        <dbReference type="ARBA" id="ARBA00023242"/>
    </source>
</evidence>
<dbReference type="PROSITE" id="PS51625">
    <property type="entry name" value="SAM_MT_TRMB"/>
    <property type="match status" value="1"/>
</dbReference>
<dbReference type="CDD" id="cd02440">
    <property type="entry name" value="AdoMet_MTases"/>
    <property type="match status" value="1"/>
</dbReference>
<dbReference type="PANTHER" id="PTHR23417">
    <property type="entry name" value="3-DEOXY-D-MANNO-OCTULOSONIC-ACID TRANSFERASE/TRNA GUANINE-N 7 - -METHYLTRANSFERASE"/>
    <property type="match status" value="1"/>
</dbReference>
<keyword evidence="6 9" id="KW-0819">tRNA processing</keyword>
<evidence type="ECO:0000256" key="4">
    <source>
        <dbReference type="ARBA" id="ARBA00022679"/>
    </source>
</evidence>
<feature type="binding site" evidence="9">
    <location>
        <position position="129"/>
    </location>
    <ligand>
        <name>S-adenosyl-L-methionine</name>
        <dbReference type="ChEBI" id="CHEBI:59789"/>
    </ligand>
</feature>
<keyword evidence="7 9" id="KW-0694">RNA-binding</keyword>
<proteinExistence type="inferred from homology"/>
<dbReference type="SUPFAM" id="SSF53335">
    <property type="entry name" value="S-adenosyl-L-methionine-dependent methyltransferases"/>
    <property type="match status" value="1"/>
</dbReference>
<feature type="active site" evidence="9">
    <location>
        <position position="132"/>
    </location>
</feature>
<accession>A0A7S3HPW2</accession>
<feature type="binding site" evidence="9">
    <location>
        <position position="53"/>
    </location>
    <ligand>
        <name>S-adenosyl-L-methionine</name>
        <dbReference type="ChEBI" id="CHEBI:59789"/>
    </ligand>
</feature>
<evidence type="ECO:0000256" key="5">
    <source>
        <dbReference type="ARBA" id="ARBA00022691"/>
    </source>
</evidence>
<dbReference type="FunFam" id="3.40.50.150:FF:000372">
    <property type="entry name" value="tRNA (guanine-N(7)-)-methyltransferase"/>
    <property type="match status" value="1"/>
</dbReference>
<comment type="pathway">
    <text evidence="9">tRNA modification; N(7)-methylguanine-tRNA biosynthesis.</text>
</comment>
<evidence type="ECO:0000256" key="3">
    <source>
        <dbReference type="ARBA" id="ARBA00022603"/>
    </source>
</evidence>
<dbReference type="HAMAP" id="MF_03055">
    <property type="entry name" value="tRNA_methyltr_TrmB_euk"/>
    <property type="match status" value="1"/>
</dbReference>
<dbReference type="PANTHER" id="PTHR23417:SF16">
    <property type="entry name" value="TRNA (GUANINE-N(7)-)-METHYLTRANSFERASE"/>
    <property type="match status" value="1"/>
</dbReference>
<reference evidence="10" key="1">
    <citation type="submission" date="2021-01" db="EMBL/GenBank/DDBJ databases">
        <authorList>
            <person name="Corre E."/>
            <person name="Pelletier E."/>
            <person name="Niang G."/>
            <person name="Scheremetjew M."/>
            <person name="Finn R."/>
            <person name="Kale V."/>
            <person name="Holt S."/>
            <person name="Cochrane G."/>
            <person name="Meng A."/>
            <person name="Brown T."/>
            <person name="Cohen L."/>
        </authorList>
    </citation>
    <scope>NUCLEOTIDE SEQUENCE</scope>
    <source>
        <strain evidence="10">CCAP 955/1</strain>
    </source>
</reference>
<evidence type="ECO:0000256" key="6">
    <source>
        <dbReference type="ARBA" id="ARBA00022694"/>
    </source>
</evidence>
<name>A0A7S3HPW2_9STRA</name>
<feature type="binding site" evidence="9">
    <location>
        <begin position="208"/>
        <end position="210"/>
    </location>
    <ligand>
        <name>S-adenosyl-L-methionine</name>
        <dbReference type="ChEBI" id="CHEBI:59789"/>
    </ligand>
</feature>
<comment type="function">
    <text evidence="9">Catalyzes the formation of N(7)-methylguanine at position 46 (m7G46) in tRNA.</text>
</comment>
<dbReference type="InterPro" id="IPR029063">
    <property type="entry name" value="SAM-dependent_MTases_sf"/>
</dbReference>
<dbReference type="Gene3D" id="3.40.50.150">
    <property type="entry name" value="Vaccinia Virus protein VP39"/>
    <property type="match status" value="1"/>
</dbReference>
<dbReference type="InterPro" id="IPR003358">
    <property type="entry name" value="tRNA_(Gua-N-7)_MeTrfase_Trmb"/>
</dbReference>